<gene>
    <name evidence="1" type="ORF">ABZV61_04075</name>
</gene>
<dbReference type="InterPro" id="IPR029064">
    <property type="entry name" value="Ribosomal_eL30-like_sf"/>
</dbReference>
<dbReference type="RefSeq" id="WP_356500759.1">
    <property type="nucleotide sequence ID" value="NZ_JBEXEF010000013.1"/>
</dbReference>
<name>A0ABV2U2B0_9ACTN</name>
<accession>A0ABV2U2B0</accession>
<protein>
    <submittedName>
        <fullName evidence="1">Chemotaxis protein</fullName>
    </submittedName>
</protein>
<keyword evidence="2" id="KW-1185">Reference proteome</keyword>
<dbReference type="EMBL" id="JBEXIP010000002">
    <property type="protein sequence ID" value="MET8431979.1"/>
    <property type="molecule type" value="Genomic_DNA"/>
</dbReference>
<dbReference type="Proteomes" id="UP001550044">
    <property type="component" value="Unassembled WGS sequence"/>
</dbReference>
<dbReference type="Gene3D" id="3.30.1330.30">
    <property type="match status" value="1"/>
</dbReference>
<dbReference type="Pfam" id="PF18845">
    <property type="entry name" value="baeRF_family3"/>
    <property type="match status" value="1"/>
</dbReference>
<proteinExistence type="predicted"/>
<comment type="caution">
    <text evidence="1">The sequence shown here is derived from an EMBL/GenBank/DDBJ whole genome shotgun (WGS) entry which is preliminary data.</text>
</comment>
<evidence type="ECO:0000313" key="1">
    <source>
        <dbReference type="EMBL" id="MET8431979.1"/>
    </source>
</evidence>
<evidence type="ECO:0000313" key="2">
    <source>
        <dbReference type="Proteomes" id="UP001550044"/>
    </source>
</evidence>
<dbReference type="InterPro" id="IPR041289">
    <property type="entry name" value="Bact_RF_family3"/>
</dbReference>
<reference evidence="1 2" key="1">
    <citation type="submission" date="2024-06" db="EMBL/GenBank/DDBJ databases">
        <title>The Natural Products Discovery Center: Release of the First 8490 Sequenced Strains for Exploring Actinobacteria Biosynthetic Diversity.</title>
        <authorList>
            <person name="Kalkreuter E."/>
            <person name="Kautsar S.A."/>
            <person name="Yang D."/>
            <person name="Bader C.D."/>
            <person name="Teijaro C.N."/>
            <person name="Fluegel L."/>
            <person name="Davis C.M."/>
            <person name="Simpson J.R."/>
            <person name="Lauterbach L."/>
            <person name="Steele A.D."/>
            <person name="Gui C."/>
            <person name="Meng S."/>
            <person name="Li G."/>
            <person name="Viehrig K."/>
            <person name="Ye F."/>
            <person name="Su P."/>
            <person name="Kiefer A.F."/>
            <person name="Nichols A."/>
            <person name="Cepeda A.J."/>
            <person name="Yan W."/>
            <person name="Fan B."/>
            <person name="Jiang Y."/>
            <person name="Adhikari A."/>
            <person name="Zheng C.-J."/>
            <person name="Schuster L."/>
            <person name="Cowan T.M."/>
            <person name="Smanski M.J."/>
            <person name="Chevrette M.G."/>
            <person name="De Carvalho L.P.S."/>
            <person name="Shen B."/>
        </authorList>
    </citation>
    <scope>NUCLEOTIDE SEQUENCE [LARGE SCALE GENOMIC DNA]</scope>
    <source>
        <strain evidence="1 2">NPDC005137</strain>
    </source>
</reference>
<organism evidence="1 2">
    <name type="scientific">Streptomyces sp. 900116325</name>
    <dbReference type="NCBI Taxonomy" id="3154295"/>
    <lineage>
        <taxon>Bacteria</taxon>
        <taxon>Bacillati</taxon>
        <taxon>Actinomycetota</taxon>
        <taxon>Actinomycetes</taxon>
        <taxon>Kitasatosporales</taxon>
        <taxon>Streptomycetaceae</taxon>
        <taxon>Streptomyces</taxon>
    </lineage>
</organism>
<sequence length="371" mass="40628">METDALTSDMLRDLRADRPYPAVSLTMPTHRREPGNAQDAVQLRNLLAEAERRIDTDPQASRQDRIDLHTQLERAVADVDLRHSMDGLVLYATTDEHQAWTVPRHVPERVVLSDTFLTRNLVAAKAQAHPYWVLAVAADRATLWSGAGDTLHQHEGNGFPAVAPEGEWDVQHKERVGDRPSTFSDEDTRSFMRTVDIALTAMLSAEPRPLFLVGLAEAVALLQEVGTAAIAPAATVAKGGLTDGPERVLLQELEPARAALAAQETSRVDTALDDARSRRTFAAGLDEVWEAANAGRAAIIAVEEHFQPTVRLADGHLTPLSGEPEGGWEAGVREDIVDELVETALDHGTEVVFLPDDRLTEHDRIAAVLRY</sequence>